<name>K5VZG1_PHACS</name>
<dbReference type="HOGENOM" id="CLU_1928360_0_0_1"/>
<accession>K5VZG1</accession>
<keyword evidence="2" id="KW-1185">Reference proteome</keyword>
<dbReference type="AlphaFoldDB" id="K5VZG1"/>
<evidence type="ECO:0000313" key="1">
    <source>
        <dbReference type="EMBL" id="EKM52004.1"/>
    </source>
</evidence>
<dbReference type="KEGG" id="pco:PHACADRAFT_212612"/>
<proteinExistence type="predicted"/>
<dbReference type="EMBL" id="JH930476">
    <property type="protein sequence ID" value="EKM52004.1"/>
    <property type="molecule type" value="Genomic_DNA"/>
</dbReference>
<dbReference type="Proteomes" id="UP000008370">
    <property type="component" value="Unassembled WGS sequence"/>
</dbReference>
<dbReference type="RefSeq" id="XP_007399793.1">
    <property type="nucleotide sequence ID" value="XM_007399731.1"/>
</dbReference>
<gene>
    <name evidence="1" type="ORF">PHACADRAFT_212612</name>
</gene>
<sequence length="131" mass="14898">MDASSSYVLFSKDEGRTEGLSQFTIFFGRRDSLVLGFMVSPPRSSREQYGSLSQVVVLIDDHWEAVDWVGVEAVLARLPTAVPVDVILGRHSLPHEEEELQARMPRRRATLQRMMSDLDKVKMVKEFWGST</sequence>
<evidence type="ECO:0000313" key="2">
    <source>
        <dbReference type="Proteomes" id="UP000008370"/>
    </source>
</evidence>
<organism evidence="1 2">
    <name type="scientific">Phanerochaete carnosa (strain HHB-10118-sp)</name>
    <name type="common">White-rot fungus</name>
    <name type="synonym">Peniophora carnosa</name>
    <dbReference type="NCBI Taxonomy" id="650164"/>
    <lineage>
        <taxon>Eukaryota</taxon>
        <taxon>Fungi</taxon>
        <taxon>Dikarya</taxon>
        <taxon>Basidiomycota</taxon>
        <taxon>Agaricomycotina</taxon>
        <taxon>Agaricomycetes</taxon>
        <taxon>Polyporales</taxon>
        <taxon>Phanerochaetaceae</taxon>
        <taxon>Phanerochaete</taxon>
    </lineage>
</organism>
<dbReference type="InParanoid" id="K5VZG1"/>
<dbReference type="GeneID" id="18913253"/>
<protein>
    <submittedName>
        <fullName evidence="1">Uncharacterized protein</fullName>
    </submittedName>
</protein>
<reference evidence="1 2" key="1">
    <citation type="journal article" date="2012" name="BMC Genomics">
        <title>Comparative genomics of the white-rot fungi, Phanerochaete carnosa and P. chrysosporium, to elucidate the genetic basis of the distinct wood types they colonize.</title>
        <authorList>
            <person name="Suzuki H."/>
            <person name="MacDonald J."/>
            <person name="Syed K."/>
            <person name="Salamov A."/>
            <person name="Hori C."/>
            <person name="Aerts A."/>
            <person name="Henrissat B."/>
            <person name="Wiebenga A."/>
            <person name="vanKuyk P.A."/>
            <person name="Barry K."/>
            <person name="Lindquist E."/>
            <person name="LaButti K."/>
            <person name="Lapidus A."/>
            <person name="Lucas S."/>
            <person name="Coutinho P."/>
            <person name="Gong Y."/>
            <person name="Samejima M."/>
            <person name="Mahadevan R."/>
            <person name="Abou-Zaid M."/>
            <person name="de Vries R.P."/>
            <person name="Igarashi K."/>
            <person name="Yadav J.S."/>
            <person name="Grigoriev I.V."/>
            <person name="Master E.R."/>
        </authorList>
    </citation>
    <scope>NUCLEOTIDE SEQUENCE [LARGE SCALE GENOMIC DNA]</scope>
    <source>
        <strain evidence="1 2">HHB-10118-sp</strain>
    </source>
</reference>